<reference evidence="3 4" key="1">
    <citation type="submission" date="2017-07" db="EMBL/GenBank/DDBJ databases">
        <authorList>
            <person name="Sun Z.S."/>
            <person name="Albrecht U."/>
            <person name="Echele G."/>
            <person name="Lee C.C."/>
        </authorList>
    </citation>
    <scope>NUCLEOTIDE SEQUENCE [LARGE SCALE GENOMIC DNA]</scope>
    <source>
        <strain evidence="3 4">DSM 14827</strain>
    </source>
</reference>
<dbReference type="EMBL" id="FZQB01000009">
    <property type="protein sequence ID" value="SNT75028.1"/>
    <property type="molecule type" value="Genomic_DNA"/>
</dbReference>
<dbReference type="Proteomes" id="UP000198307">
    <property type="component" value="Unassembled WGS sequence"/>
</dbReference>
<protein>
    <submittedName>
        <fullName evidence="3">Phospholipid/cholesterol/gamma-HCH transport system substrate-binding protein</fullName>
    </submittedName>
</protein>
<evidence type="ECO:0000313" key="4">
    <source>
        <dbReference type="Proteomes" id="UP000198307"/>
    </source>
</evidence>
<dbReference type="OrthoDB" id="9808689at2"/>
<feature type="transmembrane region" description="Helical" evidence="1">
    <location>
        <begin position="7"/>
        <end position="29"/>
    </location>
</feature>
<keyword evidence="1" id="KW-0812">Transmembrane</keyword>
<dbReference type="PANTHER" id="PTHR36698">
    <property type="entry name" value="BLL5892 PROTEIN"/>
    <property type="match status" value="1"/>
</dbReference>
<keyword evidence="4" id="KW-1185">Reference proteome</keyword>
<sequence>METKANYVLIGAFAIAGFLGIIGFLLWFAKLELDQQFAYYDVYFNEVSGLGVSSDVRFAGLKVGSVVDIDLAPQQNAPVRVRLEVDEDTPVRVTSRASVESQGVTGVSNISITAGTQSSPLLRDSTDEDVPVIPSSKSALQKLTQEGPEIIDKLGTVADRLTLLLSDENVQRVSNILDNVEHSSANLDQAISDVSSATGAIGQAADGIAAFGGKLDTLSATAETALQNFSDAAKQADGTLSAATGTLDEVRGYVAGDLKDLTQTLNETAGELRGDFARLSTRAEDSLTKLDLALTSGNDAFKAATEMFGTDLGPVISDLRNTLGKVNTALGSVSDNLPEIMEQLRSAATSAADAFSSLRGVLDSARSPVQRFTAEALPQFSRLSVELRGLVADTDALINLLKRNPAQLLTGPRTPEFRR</sequence>
<proteinExistence type="predicted"/>
<organism evidence="3 4">
    <name type="scientific">Paracoccus seriniphilus</name>
    <dbReference type="NCBI Taxonomy" id="184748"/>
    <lineage>
        <taxon>Bacteria</taxon>
        <taxon>Pseudomonadati</taxon>
        <taxon>Pseudomonadota</taxon>
        <taxon>Alphaproteobacteria</taxon>
        <taxon>Rhodobacterales</taxon>
        <taxon>Paracoccaceae</taxon>
        <taxon>Paracoccus</taxon>
    </lineage>
</organism>
<dbReference type="Pfam" id="PF02470">
    <property type="entry name" value="MlaD"/>
    <property type="match status" value="1"/>
</dbReference>
<evidence type="ECO:0000256" key="1">
    <source>
        <dbReference type="SAM" id="Phobius"/>
    </source>
</evidence>
<evidence type="ECO:0000313" key="3">
    <source>
        <dbReference type="EMBL" id="SNT75028.1"/>
    </source>
</evidence>
<name>A0A239PY60_9RHOB</name>
<dbReference type="PANTHER" id="PTHR36698:SF2">
    <property type="entry name" value="MCE_MLAD DOMAIN-CONTAINING PROTEIN"/>
    <property type="match status" value="1"/>
</dbReference>
<feature type="domain" description="Mce/MlaD" evidence="2">
    <location>
        <begin position="39"/>
        <end position="115"/>
    </location>
</feature>
<evidence type="ECO:0000259" key="2">
    <source>
        <dbReference type="Pfam" id="PF02470"/>
    </source>
</evidence>
<gene>
    <name evidence="3" type="ORF">SAMN05444959_109109</name>
</gene>
<keyword evidence="1" id="KW-1133">Transmembrane helix</keyword>
<dbReference type="AlphaFoldDB" id="A0A239PY60"/>
<dbReference type="RefSeq" id="WP_089344857.1">
    <property type="nucleotide sequence ID" value="NZ_CP067129.1"/>
</dbReference>
<accession>A0A239PY60</accession>
<dbReference type="InterPro" id="IPR003399">
    <property type="entry name" value="Mce/MlaD"/>
</dbReference>
<keyword evidence="1" id="KW-0472">Membrane</keyword>